<keyword evidence="4" id="KW-0067">ATP-binding</keyword>
<dbReference type="InterPro" id="IPR003439">
    <property type="entry name" value="ABC_transporter-like_ATP-bd"/>
</dbReference>
<protein>
    <recommendedName>
        <fullName evidence="15">ATP-binding cassette domain-containing protein</fullName>
    </recommendedName>
</protein>
<evidence type="ECO:0000259" key="12">
    <source>
        <dbReference type="PROSITE" id="PS50990"/>
    </source>
</evidence>
<evidence type="ECO:0000256" key="8">
    <source>
        <dbReference type="ARBA" id="ARBA00043264"/>
    </source>
</evidence>
<feature type="transmembrane region" description="Helical" evidence="9">
    <location>
        <begin position="851"/>
        <end position="877"/>
    </location>
</feature>
<evidence type="ECO:0000256" key="4">
    <source>
        <dbReference type="ARBA" id="ARBA00022840"/>
    </source>
</evidence>
<keyword evidence="7 9" id="KW-0472">Membrane</keyword>
<dbReference type="EMBL" id="NRSG01000314">
    <property type="protein sequence ID" value="MBK1661503.1"/>
    <property type="molecule type" value="Genomic_DNA"/>
</dbReference>
<dbReference type="Gene3D" id="3.40.50.300">
    <property type="entry name" value="P-loop containing nucleotide triphosphate hydrolases"/>
    <property type="match status" value="3"/>
</dbReference>
<dbReference type="PROSITE" id="PS50929">
    <property type="entry name" value="ABC_TM1F"/>
    <property type="match status" value="1"/>
</dbReference>
<keyword evidence="14" id="KW-1185">Reference proteome</keyword>
<dbReference type="Pfam" id="PF03412">
    <property type="entry name" value="Peptidase_C39"/>
    <property type="match status" value="1"/>
</dbReference>
<dbReference type="PROSITE" id="PS50990">
    <property type="entry name" value="PEPTIDASE_C39"/>
    <property type="match status" value="1"/>
</dbReference>
<feature type="transmembrane region" description="Helical" evidence="9">
    <location>
        <begin position="479"/>
        <end position="498"/>
    </location>
</feature>
<dbReference type="SUPFAM" id="SSF52540">
    <property type="entry name" value="P-loop containing nucleoside triphosphate hydrolases"/>
    <property type="match status" value="2"/>
</dbReference>
<comment type="caution">
    <text evidence="13">The sequence shown here is derived from an EMBL/GenBank/DDBJ whole genome shotgun (WGS) entry which is preliminary data.</text>
</comment>
<evidence type="ECO:0008006" key="15">
    <source>
        <dbReference type="Google" id="ProtNLM"/>
    </source>
</evidence>
<keyword evidence="5" id="KW-0813">Transport</keyword>
<dbReference type="CDD" id="cd00267">
    <property type="entry name" value="ABC_ATPase"/>
    <property type="match status" value="1"/>
</dbReference>
<evidence type="ECO:0000256" key="6">
    <source>
        <dbReference type="ARBA" id="ARBA00022989"/>
    </source>
</evidence>
<name>A0ABS1D4T1_9PROT</name>
<dbReference type="InterPro" id="IPR011527">
    <property type="entry name" value="ABC1_TM_dom"/>
</dbReference>
<dbReference type="InterPro" id="IPR003593">
    <property type="entry name" value="AAA+_ATPase"/>
</dbReference>
<dbReference type="RefSeq" id="WP_200306326.1">
    <property type="nucleotide sequence ID" value="NZ_NRSG01000314.1"/>
</dbReference>
<dbReference type="InterPro" id="IPR005074">
    <property type="entry name" value="Peptidase_C39"/>
</dbReference>
<feature type="transmembrane region" description="Helical" evidence="9">
    <location>
        <begin position="349"/>
        <end position="372"/>
    </location>
</feature>
<dbReference type="PANTHER" id="PTHR24221">
    <property type="entry name" value="ATP-BINDING CASSETTE SUB-FAMILY B"/>
    <property type="match status" value="1"/>
</dbReference>
<evidence type="ECO:0000313" key="14">
    <source>
        <dbReference type="Proteomes" id="UP000697995"/>
    </source>
</evidence>
<dbReference type="Gene3D" id="3.90.70.10">
    <property type="entry name" value="Cysteine proteinases"/>
    <property type="match status" value="1"/>
</dbReference>
<dbReference type="InterPro" id="IPR017871">
    <property type="entry name" value="ABC_transporter-like_CS"/>
</dbReference>
<dbReference type="SMART" id="SM00382">
    <property type="entry name" value="AAA"/>
    <property type="match status" value="2"/>
</dbReference>
<feature type="transmembrane region" description="Helical" evidence="9">
    <location>
        <begin position="436"/>
        <end position="459"/>
    </location>
</feature>
<dbReference type="Proteomes" id="UP000697995">
    <property type="component" value="Unassembled WGS sequence"/>
</dbReference>
<feature type="domain" description="ABC transporter" evidence="10">
    <location>
        <begin position="622"/>
        <end position="815"/>
    </location>
</feature>
<evidence type="ECO:0000256" key="2">
    <source>
        <dbReference type="ARBA" id="ARBA00022692"/>
    </source>
</evidence>
<dbReference type="SUPFAM" id="SSF90123">
    <property type="entry name" value="ABC transporter transmembrane region"/>
    <property type="match status" value="2"/>
</dbReference>
<feature type="transmembrane region" description="Helical" evidence="9">
    <location>
        <begin position="313"/>
        <end position="337"/>
    </location>
</feature>
<feature type="domain" description="Peptidase C39" evidence="12">
    <location>
        <begin position="15"/>
        <end position="141"/>
    </location>
</feature>
<accession>A0ABS1D4T1</accession>
<feature type="domain" description="ABC transmembrane type-1" evidence="11">
    <location>
        <begin position="313"/>
        <end position="568"/>
    </location>
</feature>
<dbReference type="PANTHER" id="PTHR24221:SF654">
    <property type="entry name" value="ATP-BINDING CASSETTE SUB-FAMILY B MEMBER 6"/>
    <property type="match status" value="1"/>
</dbReference>
<evidence type="ECO:0000256" key="5">
    <source>
        <dbReference type="ARBA" id="ARBA00022927"/>
    </source>
</evidence>
<dbReference type="InterPro" id="IPR027417">
    <property type="entry name" value="P-loop_NTPase"/>
</dbReference>
<dbReference type="InterPro" id="IPR039421">
    <property type="entry name" value="Type_1_exporter"/>
</dbReference>
<evidence type="ECO:0000256" key="9">
    <source>
        <dbReference type="SAM" id="Phobius"/>
    </source>
</evidence>
<feature type="transmembrane region" description="Helical" evidence="9">
    <location>
        <begin position="984"/>
        <end position="1002"/>
    </location>
</feature>
<sequence>MRPARRRWLAPEVVQTSAMDCGPAALACLLQGHGIPASYGRLREACQTDVDGTSIDTIEAVANRLGLLAEQVMLPPDHLPLRSAAALPCLLVLRQADGGTHFVVAWRRLGPWLEVMDPASGRRWVPWRRLRAALHRHSASVPAAAWRGWAGGAEFLAPLTERMAAIGAGGRDGAALRDAALADPDWFGIAALDAAVRLVQALADAGGIAPGGEARRLLHALVAETRAHGSDIFRAIPPGYWSVTPDPDATDPACQHLLLHGAALVRIRGRRETAPADAAPLPQELAAALREAPPAPLRRLWAMVRGDGLARPLALAGAVLAATLVVLVETLLFRALLDMAALLAPGGQRLAALLALGCFAALLLVLQVPVAAETLRLGRHLELRLRMALLRKLPRLPDRYFQSRPISDMAERGHGMHVARLVPGTVVHAWQMATELLLTTAGVILLAPGSAGFALALAATGLLSPLLLQPLLRERDLRVRAHLGALAGFALDALLGLFPIRAHRGEAAVQRQHEALVVEWLRAGRGLARLALGVEAVESLLCLGLAAGLLGTHFARSGTVTGGDLLLVYWVLKLPDLGRGLAAQARQLPAQQNALARLLEPLAALEALDTPPPAPPAGPAALRIEGGRVVAAGHVILRDLDLAIAPGEHVAVVGPSGAGKSSLLGLVLGWHRLAEGNLLLDGAPLDAAAQAALRQRTAWVDPAIQLWNRSLLDNLAYATPDGGLDRLGRAVLQQDLRLVLLDEPFRGLDRPRRAALLAEALRRWRGLTLLCVTHDVGETRLFDRVLVVEEGRIAEDGAPVALAAAPGRHRVPAQACSSSAGDSVAGCWLLRLPPTAPFAVQLVQAGLHRRLGAILGVMLLLYGLEVGGWALIGAAALDGRLDLGWLAAWLLLLLSGLPLRLAAGWLDAGFALDLGRLLKRRLLAGALRLDPDAVRQQGAGQLLGRVIEAQALETLAVAGGLALGAAAIELGFAAWILAQGAGGPPHLLALLAWLGLTLALCVRQARRLRAWSAGRLDMTHALIERMVGHRTCLAQDQPARRDAADDAALRAHLGASRALDSAMLPLAAGPAGGWAILSLAAIAPGLVGGGATAAQIGISLGGILLANRAFAGIAGSAASLAQAGDLVFRYRPGGPAVLRGLDLVIRPGERILLQAPSGGGKSTLAALLTGLRRPDSGLLLLRGLDRQTLGDAWHALATAAPQFHENHILAGTLAFNLLLGRAWPPSGDDVALAREVCGELGLGGLLERMPGGLQQRVGETGWQLSHGERSRIFLARALLQGAPLTILDESFAALDPETLQLCLDCARRRARGLVVIAHP</sequence>
<feature type="transmembrane region" description="Helical" evidence="9">
    <location>
        <begin position="955"/>
        <end position="978"/>
    </location>
</feature>
<feature type="domain" description="ABC transporter" evidence="10">
    <location>
        <begin position="1121"/>
        <end position="1318"/>
    </location>
</feature>
<evidence type="ECO:0000256" key="3">
    <source>
        <dbReference type="ARBA" id="ARBA00022741"/>
    </source>
</evidence>
<keyword evidence="5" id="KW-0653">Protein transport</keyword>
<evidence type="ECO:0000259" key="11">
    <source>
        <dbReference type="PROSITE" id="PS50929"/>
    </source>
</evidence>
<feature type="transmembrane region" description="Helical" evidence="9">
    <location>
        <begin position="883"/>
        <end position="912"/>
    </location>
</feature>
<evidence type="ECO:0000256" key="7">
    <source>
        <dbReference type="ARBA" id="ARBA00023136"/>
    </source>
</evidence>
<organism evidence="13 14">
    <name type="scientific">Paracraurococcus ruber</name>
    <dbReference type="NCBI Taxonomy" id="77675"/>
    <lineage>
        <taxon>Bacteria</taxon>
        <taxon>Pseudomonadati</taxon>
        <taxon>Pseudomonadota</taxon>
        <taxon>Alphaproteobacteria</taxon>
        <taxon>Acetobacterales</taxon>
        <taxon>Roseomonadaceae</taxon>
        <taxon>Paracraurococcus</taxon>
    </lineage>
</organism>
<keyword evidence="6 9" id="KW-1133">Transmembrane helix</keyword>
<keyword evidence="2 9" id="KW-0812">Transmembrane</keyword>
<evidence type="ECO:0000256" key="1">
    <source>
        <dbReference type="ARBA" id="ARBA00004651"/>
    </source>
</evidence>
<dbReference type="PROSITE" id="PS00211">
    <property type="entry name" value="ABC_TRANSPORTER_1"/>
    <property type="match status" value="1"/>
</dbReference>
<keyword evidence="3" id="KW-0547">Nucleotide-binding</keyword>
<dbReference type="Gene3D" id="1.20.1560.10">
    <property type="entry name" value="ABC transporter type 1, transmembrane domain"/>
    <property type="match status" value="1"/>
</dbReference>
<comment type="subcellular location">
    <subcellularLocation>
        <location evidence="1">Cell membrane</location>
        <topology evidence="1">Multi-pass membrane protein</topology>
    </subcellularLocation>
</comment>
<dbReference type="PROSITE" id="PS50893">
    <property type="entry name" value="ABC_TRANSPORTER_2"/>
    <property type="match status" value="2"/>
</dbReference>
<dbReference type="Pfam" id="PF00005">
    <property type="entry name" value="ABC_tran"/>
    <property type="match status" value="2"/>
</dbReference>
<evidence type="ECO:0000259" key="10">
    <source>
        <dbReference type="PROSITE" id="PS50893"/>
    </source>
</evidence>
<keyword evidence="8" id="KW-0080">Bacteriocin transport</keyword>
<proteinExistence type="predicted"/>
<reference evidence="13 14" key="1">
    <citation type="journal article" date="2020" name="Microorganisms">
        <title>Osmotic Adaptation and Compatible Solute Biosynthesis of Phototrophic Bacteria as Revealed from Genome Analyses.</title>
        <authorList>
            <person name="Imhoff J.F."/>
            <person name="Rahn T."/>
            <person name="Kunzel S."/>
            <person name="Keller A."/>
            <person name="Neulinger S.C."/>
        </authorList>
    </citation>
    <scope>NUCLEOTIDE SEQUENCE [LARGE SCALE GENOMIC DNA]</scope>
    <source>
        <strain evidence="13 14">DSM 15382</strain>
    </source>
</reference>
<evidence type="ECO:0000313" key="13">
    <source>
        <dbReference type="EMBL" id="MBK1661503.1"/>
    </source>
</evidence>
<dbReference type="InterPro" id="IPR036640">
    <property type="entry name" value="ABC1_TM_sf"/>
</dbReference>
<gene>
    <name evidence="13" type="ORF">CKO45_25165</name>
</gene>